<dbReference type="SUPFAM" id="SSF47576">
    <property type="entry name" value="Calponin-homology domain, CH-domain"/>
    <property type="match status" value="2"/>
</dbReference>
<reference evidence="6" key="2">
    <citation type="submission" date="2015-07" db="EMBL/GenBank/DDBJ databases">
        <title>Contrasting host-pathogen interactions and genome evolution in two generalist and specialist microsporidian pathogens of mosquitoes.</title>
        <authorList>
            <consortium name="The Broad Institute Genomics Platform"/>
            <consortium name="The Broad Institute Genome Sequencing Center for Infectious Disease"/>
            <person name="Cuomo C.A."/>
            <person name="Sanscrainte N.D."/>
            <person name="Goldberg J.M."/>
            <person name="Heiman D."/>
            <person name="Young S."/>
            <person name="Zeng Q."/>
            <person name="Becnel J.J."/>
            <person name="Birren B.W."/>
        </authorList>
    </citation>
    <scope>NUCLEOTIDE SEQUENCE [LARGE SCALE GENOMIC DNA]</scope>
    <source>
        <strain evidence="6">USNM 41457</strain>
    </source>
</reference>
<dbReference type="Gene3D" id="1.10.418.10">
    <property type="entry name" value="Calponin-like domain"/>
    <property type="match status" value="3"/>
</dbReference>
<dbReference type="EMBL" id="AFBI03000015">
    <property type="protein sequence ID" value="EJW04689.1"/>
    <property type="molecule type" value="Genomic_DNA"/>
</dbReference>
<dbReference type="PANTHER" id="PTHR19961:SF18">
    <property type="entry name" value="FI19014P1"/>
    <property type="match status" value="1"/>
</dbReference>
<feature type="coiled-coil region" evidence="3">
    <location>
        <begin position="531"/>
        <end position="604"/>
    </location>
</feature>
<dbReference type="AlphaFoldDB" id="J9DB18"/>
<accession>J9DB18</accession>
<evidence type="ECO:0000259" key="4">
    <source>
        <dbReference type="PROSITE" id="PS50021"/>
    </source>
</evidence>
<name>J9DB18_EDHAE</name>
<evidence type="ECO:0000256" key="2">
    <source>
        <dbReference type="ARBA" id="ARBA00023203"/>
    </source>
</evidence>
<organism evidence="5 6">
    <name type="scientific">Edhazardia aedis (strain USNM 41457)</name>
    <name type="common">Microsporidian parasite</name>
    <dbReference type="NCBI Taxonomy" id="1003232"/>
    <lineage>
        <taxon>Eukaryota</taxon>
        <taxon>Fungi</taxon>
        <taxon>Fungi incertae sedis</taxon>
        <taxon>Microsporidia</taxon>
        <taxon>Edhazardia</taxon>
    </lineage>
</organism>
<dbReference type="SMART" id="SM00033">
    <property type="entry name" value="CH"/>
    <property type="match status" value="2"/>
</dbReference>
<keyword evidence="2" id="KW-0009">Actin-binding</keyword>
<dbReference type="InterPro" id="IPR001715">
    <property type="entry name" value="CH_dom"/>
</dbReference>
<dbReference type="GO" id="GO:0005737">
    <property type="term" value="C:cytoplasm"/>
    <property type="evidence" value="ECO:0007669"/>
    <property type="project" value="TreeGrafter"/>
</dbReference>
<keyword evidence="3" id="KW-0175">Coiled coil</keyword>
<dbReference type="OrthoDB" id="2193285at2759"/>
<keyword evidence="6" id="KW-1185">Reference proteome</keyword>
<evidence type="ECO:0000256" key="1">
    <source>
        <dbReference type="ARBA" id="ARBA00022737"/>
    </source>
</evidence>
<dbReference type="InterPro" id="IPR036872">
    <property type="entry name" value="CH_dom_sf"/>
</dbReference>
<dbReference type="CDD" id="cd21217">
    <property type="entry name" value="CH_PLS_FIM_rpt1"/>
    <property type="match status" value="1"/>
</dbReference>
<dbReference type="Proteomes" id="UP000003163">
    <property type="component" value="Unassembled WGS sequence"/>
</dbReference>
<dbReference type="GO" id="GO:0005884">
    <property type="term" value="C:actin filament"/>
    <property type="evidence" value="ECO:0007669"/>
    <property type="project" value="TreeGrafter"/>
</dbReference>
<dbReference type="GO" id="GO:0032432">
    <property type="term" value="C:actin filament bundle"/>
    <property type="evidence" value="ECO:0007669"/>
    <property type="project" value="TreeGrafter"/>
</dbReference>
<evidence type="ECO:0000256" key="3">
    <source>
        <dbReference type="SAM" id="Coils"/>
    </source>
</evidence>
<sequence length="738" mass="85802">MRNEANYNNSAFNRNNQDVKDKINLKSTVTLECGKKNNIYSDNLNNNRENNYSNNVKYSENINSPKFGQNQQTISLIKNSSANPNIEINKIYFEKYKDKIRRSHRGFSIIDENTVNNGLKKAIQNVSTDGEYRNYIEAEAKAYSTYIKSVLPSDINLNTSIPIFPQLENGLILAYFLNSIKKNTIDLSKIVILKKDDMNYLWETTNNLNYIIRACKNLGLKTINIGSNDIQNRKQTLVLGLLWQMIKFDLTKDNNLFSRPELVDLKKEGECVSEFGRISCEELCLRWINYHLKLAKKKDFFAKFEENSPVDILDSLEDDKISTKSKIKLIKSSKNDEYKKDLYKKFIAASSSVSKFNKSIGKTKTFITNSEVDNLDEVDVNSNEDEIKAPKYYQSYIRKTETPQNNSHADLSTQTNFYNSESFVKNVEFNEKLPRDNIYNVPIRCRNLNNDLKDSKIYLILLKHLADSEISDEEIMSAWLETNLEKRAERVIFLANKIDCKSFISPHDIIHGDLKLNFLFVQNLMNKRSGLPNTKANIKMLHKKLQSAEDNLKLCQSKIQNLSSEIEQTSSEKISCIEENKNLKKNMTNLAIQYEKHIRDLENNVKLFVYQIENQIQDEVKINLFNDKVKLGNLFNKEKESDLQQQRLKSIQNGYIDNLKFESNSINESKEQISSIVSRLNTEIKLLVTEKNQALKIIEDKNVMDKQMDDQINQYLEYMKKNHKKKSKNVFRFLGCNK</sequence>
<dbReference type="CDD" id="cd21218">
    <property type="entry name" value="CH_PLS_FIM_rpt2"/>
    <property type="match status" value="1"/>
</dbReference>
<dbReference type="GO" id="GO:0051017">
    <property type="term" value="P:actin filament bundle assembly"/>
    <property type="evidence" value="ECO:0007669"/>
    <property type="project" value="InterPro"/>
</dbReference>
<gene>
    <name evidence="5" type="ORF">EDEG_01102</name>
</gene>
<evidence type="ECO:0000313" key="6">
    <source>
        <dbReference type="Proteomes" id="UP000003163"/>
    </source>
</evidence>
<dbReference type="PANTHER" id="PTHR19961">
    <property type="entry name" value="FIMBRIN/PLASTIN"/>
    <property type="match status" value="1"/>
</dbReference>
<protein>
    <recommendedName>
        <fullName evidence="4">Calponin-homology (CH) domain-containing protein</fullName>
    </recommendedName>
</protein>
<feature type="domain" description="Calponin-homology (CH)" evidence="4">
    <location>
        <begin position="137"/>
        <end position="250"/>
    </location>
</feature>
<keyword evidence="1" id="KW-0677">Repeat</keyword>
<comment type="caution">
    <text evidence="5">The sequence shown here is derived from an EMBL/GenBank/DDBJ whole genome shotgun (WGS) entry which is preliminary data.</text>
</comment>
<dbReference type="STRING" id="1003232.J9DB18"/>
<evidence type="ECO:0000313" key="5">
    <source>
        <dbReference type="EMBL" id="EJW04689.1"/>
    </source>
</evidence>
<dbReference type="InterPro" id="IPR039959">
    <property type="entry name" value="Fimbrin/Plastin"/>
</dbReference>
<dbReference type="GO" id="GO:0051015">
    <property type="term" value="F:actin filament binding"/>
    <property type="evidence" value="ECO:0007669"/>
    <property type="project" value="InterPro"/>
</dbReference>
<dbReference type="HOGENOM" id="CLU_375991_0_0_1"/>
<dbReference type="GO" id="GO:0051639">
    <property type="term" value="P:actin filament network formation"/>
    <property type="evidence" value="ECO:0007669"/>
    <property type="project" value="TreeGrafter"/>
</dbReference>
<dbReference type="InParanoid" id="J9DB18"/>
<dbReference type="Pfam" id="PF00307">
    <property type="entry name" value="CH"/>
    <property type="match status" value="2"/>
</dbReference>
<dbReference type="VEuPathDB" id="MicrosporidiaDB:EDEG_01102"/>
<reference evidence="5 6" key="1">
    <citation type="submission" date="2011-08" db="EMBL/GenBank/DDBJ databases">
        <authorList>
            <person name="Liu Z.J."/>
            <person name="Shi F.L."/>
            <person name="Lu J.Q."/>
            <person name="Li M."/>
            <person name="Wang Z.L."/>
        </authorList>
    </citation>
    <scope>NUCLEOTIDE SEQUENCE [LARGE SCALE GENOMIC DNA]</scope>
    <source>
        <strain evidence="5 6">USNM 41457</strain>
    </source>
</reference>
<dbReference type="PROSITE" id="PS50021">
    <property type="entry name" value="CH"/>
    <property type="match status" value="1"/>
</dbReference>
<proteinExistence type="predicted"/>